<gene>
    <name evidence="2" type="ORF">J0X12_07575</name>
</gene>
<dbReference type="RefSeq" id="WP_207043814.1">
    <property type="nucleotide sequence ID" value="NZ_JAFLNC010000002.1"/>
</dbReference>
<evidence type="ECO:0000256" key="1">
    <source>
        <dbReference type="SAM" id="Phobius"/>
    </source>
</evidence>
<sequence>MAIDPLILLPAAAGAVLLLIIAIRLIAGRREAELAPETLAQFLAGQEPGEKIVSFVISEDRRYALVEWQNGKGIGLIRSFGAKMVLQMLGQDMLLKCDWREGTTILSIPRQGFAFPPVKFAVGEADRQMVKDYLKGEKDAAA</sequence>
<evidence type="ECO:0000313" key="3">
    <source>
        <dbReference type="Proteomes" id="UP000664761"/>
    </source>
</evidence>
<name>A0ABS3F542_9PROT</name>
<keyword evidence="1" id="KW-0472">Membrane</keyword>
<dbReference type="Proteomes" id="UP000664761">
    <property type="component" value="Unassembled WGS sequence"/>
</dbReference>
<feature type="transmembrane region" description="Helical" evidence="1">
    <location>
        <begin position="6"/>
        <end position="27"/>
    </location>
</feature>
<proteinExistence type="predicted"/>
<protein>
    <recommendedName>
        <fullName evidence="4">YcxB-like protein domain-containing protein</fullName>
    </recommendedName>
</protein>
<keyword evidence="3" id="KW-1185">Reference proteome</keyword>
<accession>A0ABS3F542</accession>
<evidence type="ECO:0000313" key="2">
    <source>
        <dbReference type="EMBL" id="MBO0333467.1"/>
    </source>
</evidence>
<evidence type="ECO:0008006" key="4">
    <source>
        <dbReference type="Google" id="ProtNLM"/>
    </source>
</evidence>
<organism evidence="2 3">
    <name type="scientific">Sneathiella sedimenti</name>
    <dbReference type="NCBI Taxonomy" id="2816034"/>
    <lineage>
        <taxon>Bacteria</taxon>
        <taxon>Pseudomonadati</taxon>
        <taxon>Pseudomonadota</taxon>
        <taxon>Alphaproteobacteria</taxon>
        <taxon>Sneathiellales</taxon>
        <taxon>Sneathiellaceae</taxon>
        <taxon>Sneathiella</taxon>
    </lineage>
</organism>
<keyword evidence="1" id="KW-0812">Transmembrane</keyword>
<reference evidence="2 3" key="1">
    <citation type="submission" date="2021-03" db="EMBL/GenBank/DDBJ databases">
        <title>Sneathiella sp. CAU 1612 isolated from Kang Won-do.</title>
        <authorList>
            <person name="Kim W."/>
        </authorList>
    </citation>
    <scope>NUCLEOTIDE SEQUENCE [LARGE SCALE GENOMIC DNA]</scope>
    <source>
        <strain evidence="2 3">CAU 1612</strain>
    </source>
</reference>
<keyword evidence="1" id="KW-1133">Transmembrane helix</keyword>
<dbReference type="EMBL" id="JAFLNC010000002">
    <property type="protein sequence ID" value="MBO0333467.1"/>
    <property type="molecule type" value="Genomic_DNA"/>
</dbReference>
<comment type="caution">
    <text evidence="2">The sequence shown here is derived from an EMBL/GenBank/DDBJ whole genome shotgun (WGS) entry which is preliminary data.</text>
</comment>